<dbReference type="SUPFAM" id="SSF55874">
    <property type="entry name" value="ATPase domain of HSP90 chaperone/DNA topoisomerase II/histidine kinase"/>
    <property type="match status" value="1"/>
</dbReference>
<dbReference type="eggNOG" id="COG2172">
    <property type="taxonomic scope" value="Bacteria"/>
</dbReference>
<evidence type="ECO:0000256" key="1">
    <source>
        <dbReference type="ARBA" id="ARBA00022527"/>
    </source>
</evidence>
<keyword evidence="1" id="KW-0808">Transferase</keyword>
<keyword evidence="1" id="KW-0723">Serine/threonine-protein kinase</keyword>
<evidence type="ECO:0000259" key="2">
    <source>
        <dbReference type="Pfam" id="PF13581"/>
    </source>
</evidence>
<dbReference type="KEGG" id="mar:MAE_35690"/>
<dbReference type="PANTHER" id="PTHR35526">
    <property type="entry name" value="ANTI-SIGMA-F FACTOR RSBW-RELATED"/>
    <property type="match status" value="1"/>
</dbReference>
<dbReference type="InterPro" id="IPR003594">
    <property type="entry name" value="HATPase_dom"/>
</dbReference>
<dbReference type="Pfam" id="PF13581">
    <property type="entry name" value="HATPase_c_2"/>
    <property type="match status" value="1"/>
</dbReference>
<dbReference type="PANTHER" id="PTHR35526:SF3">
    <property type="entry name" value="ANTI-SIGMA-F FACTOR RSBW"/>
    <property type="match status" value="1"/>
</dbReference>
<sequence>MQEALVNAAKHGNHLDPSKTVVVHFSSSKDEYSWVITDEGCGFTPGCHHHGCSCDCPNFPPEEAENGRGLCMLYQIFDQVHWNQQGTQLKLCKQIKQERWFT</sequence>
<dbReference type="InterPro" id="IPR050267">
    <property type="entry name" value="Anti-sigma-factor_SerPK"/>
</dbReference>
<organism evidence="3 4">
    <name type="scientific">Microcystis aeruginosa (strain NIES-843 / IAM M-2473)</name>
    <dbReference type="NCBI Taxonomy" id="449447"/>
    <lineage>
        <taxon>Bacteria</taxon>
        <taxon>Bacillati</taxon>
        <taxon>Cyanobacteriota</taxon>
        <taxon>Cyanophyceae</taxon>
        <taxon>Oscillatoriophycideae</taxon>
        <taxon>Chroococcales</taxon>
        <taxon>Microcystaceae</taxon>
        <taxon>Microcystis</taxon>
    </lineage>
</organism>
<dbReference type="AlphaFoldDB" id="B0JNG1"/>
<keyword evidence="1" id="KW-0418">Kinase</keyword>
<dbReference type="GO" id="GO:0004674">
    <property type="term" value="F:protein serine/threonine kinase activity"/>
    <property type="evidence" value="ECO:0007669"/>
    <property type="project" value="UniProtKB-KW"/>
</dbReference>
<protein>
    <submittedName>
        <fullName evidence="3">Photomixotrophic growth related protein</fullName>
    </submittedName>
</protein>
<dbReference type="HOGENOM" id="CLU_090336_17_1_3"/>
<dbReference type="InterPro" id="IPR036890">
    <property type="entry name" value="HATPase_C_sf"/>
</dbReference>
<dbReference type="Proteomes" id="UP000001510">
    <property type="component" value="Chromosome"/>
</dbReference>
<accession>B0JNG1</accession>
<evidence type="ECO:0000313" key="3">
    <source>
        <dbReference type="EMBL" id="BAG03391.1"/>
    </source>
</evidence>
<name>B0JNG1_MICAN</name>
<gene>
    <name evidence="3" type="primary">pmgA</name>
    <name evidence="3" type="ordered locus">MAE_35690</name>
</gene>
<dbReference type="Gene3D" id="3.30.565.10">
    <property type="entry name" value="Histidine kinase-like ATPase, C-terminal domain"/>
    <property type="match status" value="1"/>
</dbReference>
<proteinExistence type="predicted"/>
<dbReference type="PaxDb" id="449447-MAE_35690"/>
<keyword evidence="4" id="KW-1185">Reference proteome</keyword>
<dbReference type="STRING" id="449447.MAE_35690"/>
<reference evidence="3 4" key="1">
    <citation type="journal article" date="2007" name="DNA Res.">
        <title>Complete genomic structure of the bloom-forming toxic cyanobacterium Microcystis aeruginosa NIES-843.</title>
        <authorList>
            <person name="Kaneko T."/>
            <person name="Nakajima N."/>
            <person name="Okamoto S."/>
            <person name="Suzuki I."/>
            <person name="Tanabe Y."/>
            <person name="Tamaoki M."/>
            <person name="Nakamura Y."/>
            <person name="Kasai F."/>
            <person name="Watanabe A."/>
            <person name="Kawashima K."/>
            <person name="Kishida Y."/>
            <person name="Ono A."/>
            <person name="Shimizu Y."/>
            <person name="Takahashi C."/>
            <person name="Minami C."/>
            <person name="Fujishiro T."/>
            <person name="Kohara M."/>
            <person name="Katoh M."/>
            <person name="Nakazaki N."/>
            <person name="Nakayama S."/>
            <person name="Yamada M."/>
            <person name="Tabata S."/>
            <person name="Watanabe M.M."/>
        </authorList>
    </citation>
    <scope>NUCLEOTIDE SEQUENCE [LARGE SCALE GENOMIC DNA]</scope>
    <source>
        <strain evidence="4">NIES-843 / IAM M-247</strain>
    </source>
</reference>
<feature type="domain" description="Histidine kinase/HSP90-like ATPase" evidence="2">
    <location>
        <begin position="2"/>
        <end position="93"/>
    </location>
</feature>
<dbReference type="EMBL" id="AP009552">
    <property type="protein sequence ID" value="BAG03391.1"/>
    <property type="molecule type" value="Genomic_DNA"/>
</dbReference>
<evidence type="ECO:0000313" key="4">
    <source>
        <dbReference type="Proteomes" id="UP000001510"/>
    </source>
</evidence>
<dbReference type="EnsemblBacteria" id="BAG03391">
    <property type="protein sequence ID" value="BAG03391"/>
    <property type="gene ID" value="MAE_35690"/>
</dbReference>
<dbReference type="CDD" id="cd16936">
    <property type="entry name" value="HATPase_RsbW-like"/>
    <property type="match status" value="1"/>
</dbReference>